<evidence type="ECO:0000256" key="4">
    <source>
        <dbReference type="ARBA" id="ARBA00023125"/>
    </source>
</evidence>
<organism evidence="8 9">
    <name type="scientific">Marinilabilia rubra</name>
    <dbReference type="NCBI Taxonomy" id="2162893"/>
    <lineage>
        <taxon>Bacteria</taxon>
        <taxon>Pseudomonadati</taxon>
        <taxon>Bacteroidota</taxon>
        <taxon>Bacteroidia</taxon>
        <taxon>Marinilabiliales</taxon>
        <taxon>Marinilabiliaceae</taxon>
        <taxon>Marinilabilia</taxon>
    </lineage>
</organism>
<gene>
    <name evidence="8" type="ORF">DDZ16_09760</name>
</gene>
<dbReference type="InterPro" id="IPR007627">
    <property type="entry name" value="RNA_pol_sigma70_r2"/>
</dbReference>
<dbReference type="EMBL" id="QEWP01000006">
    <property type="protein sequence ID" value="PWD99719.1"/>
    <property type="molecule type" value="Genomic_DNA"/>
</dbReference>
<dbReference type="Proteomes" id="UP000244956">
    <property type="component" value="Unassembled WGS sequence"/>
</dbReference>
<evidence type="ECO:0000256" key="1">
    <source>
        <dbReference type="ARBA" id="ARBA00010641"/>
    </source>
</evidence>
<comment type="similarity">
    <text evidence="1">Belongs to the sigma-70 factor family. ECF subfamily.</text>
</comment>
<evidence type="ECO:0000313" key="9">
    <source>
        <dbReference type="Proteomes" id="UP000244956"/>
    </source>
</evidence>
<keyword evidence="4" id="KW-0238">DNA-binding</keyword>
<dbReference type="CDD" id="cd06171">
    <property type="entry name" value="Sigma70_r4"/>
    <property type="match status" value="1"/>
</dbReference>
<protein>
    <submittedName>
        <fullName evidence="8">RNA polymerase sigma factor</fullName>
    </submittedName>
</protein>
<reference evidence="8 9" key="1">
    <citation type="submission" date="2018-05" db="EMBL/GenBank/DDBJ databases">
        <title>Marinilabilia rubrum sp. nov., isolated from saltern sediment.</title>
        <authorList>
            <person name="Zhang R."/>
        </authorList>
    </citation>
    <scope>NUCLEOTIDE SEQUENCE [LARGE SCALE GENOMIC DNA]</scope>
    <source>
        <strain evidence="8 9">WTE16</strain>
    </source>
</reference>
<accession>A0A2U2B9H0</accession>
<keyword evidence="3" id="KW-0731">Sigma factor</keyword>
<dbReference type="SUPFAM" id="SSF88946">
    <property type="entry name" value="Sigma2 domain of RNA polymerase sigma factors"/>
    <property type="match status" value="1"/>
</dbReference>
<dbReference type="PANTHER" id="PTHR43133:SF8">
    <property type="entry name" value="RNA POLYMERASE SIGMA FACTOR HI_1459-RELATED"/>
    <property type="match status" value="1"/>
</dbReference>
<dbReference type="RefSeq" id="WP_109264258.1">
    <property type="nucleotide sequence ID" value="NZ_QEWP01000006.1"/>
</dbReference>
<name>A0A2U2B9H0_9BACT</name>
<dbReference type="InterPro" id="IPR013324">
    <property type="entry name" value="RNA_pol_sigma_r3/r4-like"/>
</dbReference>
<dbReference type="PANTHER" id="PTHR43133">
    <property type="entry name" value="RNA POLYMERASE ECF-TYPE SIGMA FACTO"/>
    <property type="match status" value="1"/>
</dbReference>
<dbReference type="SUPFAM" id="SSF88659">
    <property type="entry name" value="Sigma3 and sigma4 domains of RNA polymerase sigma factors"/>
    <property type="match status" value="1"/>
</dbReference>
<dbReference type="GO" id="GO:0006352">
    <property type="term" value="P:DNA-templated transcription initiation"/>
    <property type="evidence" value="ECO:0007669"/>
    <property type="project" value="InterPro"/>
</dbReference>
<dbReference type="Pfam" id="PF08281">
    <property type="entry name" value="Sigma70_r4_2"/>
    <property type="match status" value="1"/>
</dbReference>
<keyword evidence="2" id="KW-0805">Transcription regulation</keyword>
<dbReference type="AlphaFoldDB" id="A0A2U2B9H0"/>
<dbReference type="GO" id="GO:0003677">
    <property type="term" value="F:DNA binding"/>
    <property type="evidence" value="ECO:0007669"/>
    <property type="project" value="UniProtKB-KW"/>
</dbReference>
<evidence type="ECO:0000259" key="7">
    <source>
        <dbReference type="Pfam" id="PF08281"/>
    </source>
</evidence>
<keyword evidence="5" id="KW-0804">Transcription</keyword>
<dbReference type="InterPro" id="IPR039425">
    <property type="entry name" value="RNA_pol_sigma-70-like"/>
</dbReference>
<dbReference type="InterPro" id="IPR013325">
    <property type="entry name" value="RNA_pol_sigma_r2"/>
</dbReference>
<sequence length="161" mass="19336">MTVEEYNQCVRQYADNVYRFVLKNIRDEDKAADIVQDAYEKMWRHHKNVDPAKGKSYLFSTAYHVLIDHTRREKHSVRMEEADLKEHVHNQQYTDLQEVLHQALEKLPEDQKMVVMMRDYEGYNYQEIGEITGLSESQVKVYIYRARVFLRKYIGKMEVVV</sequence>
<keyword evidence="9" id="KW-1185">Reference proteome</keyword>
<feature type="domain" description="RNA polymerase sigma-70 region 2" evidence="6">
    <location>
        <begin position="10"/>
        <end position="74"/>
    </location>
</feature>
<evidence type="ECO:0000256" key="2">
    <source>
        <dbReference type="ARBA" id="ARBA00023015"/>
    </source>
</evidence>
<dbReference type="NCBIfam" id="TIGR02937">
    <property type="entry name" value="sigma70-ECF"/>
    <property type="match status" value="1"/>
</dbReference>
<evidence type="ECO:0000256" key="3">
    <source>
        <dbReference type="ARBA" id="ARBA00023082"/>
    </source>
</evidence>
<feature type="domain" description="RNA polymerase sigma factor 70 region 4 type 2" evidence="7">
    <location>
        <begin position="98"/>
        <end position="150"/>
    </location>
</feature>
<dbReference type="Gene3D" id="1.10.10.10">
    <property type="entry name" value="Winged helix-like DNA-binding domain superfamily/Winged helix DNA-binding domain"/>
    <property type="match status" value="1"/>
</dbReference>
<proteinExistence type="inferred from homology"/>
<comment type="caution">
    <text evidence="8">The sequence shown here is derived from an EMBL/GenBank/DDBJ whole genome shotgun (WGS) entry which is preliminary data.</text>
</comment>
<evidence type="ECO:0000313" key="8">
    <source>
        <dbReference type="EMBL" id="PWD99719.1"/>
    </source>
</evidence>
<dbReference type="InterPro" id="IPR014284">
    <property type="entry name" value="RNA_pol_sigma-70_dom"/>
</dbReference>
<evidence type="ECO:0000256" key="5">
    <source>
        <dbReference type="ARBA" id="ARBA00023163"/>
    </source>
</evidence>
<dbReference type="InterPro" id="IPR013249">
    <property type="entry name" value="RNA_pol_sigma70_r4_t2"/>
</dbReference>
<dbReference type="Pfam" id="PF04542">
    <property type="entry name" value="Sigma70_r2"/>
    <property type="match status" value="1"/>
</dbReference>
<dbReference type="Gene3D" id="1.10.1740.10">
    <property type="match status" value="1"/>
</dbReference>
<dbReference type="OrthoDB" id="670026at2"/>
<dbReference type="InterPro" id="IPR036388">
    <property type="entry name" value="WH-like_DNA-bd_sf"/>
</dbReference>
<dbReference type="GO" id="GO:0016987">
    <property type="term" value="F:sigma factor activity"/>
    <property type="evidence" value="ECO:0007669"/>
    <property type="project" value="UniProtKB-KW"/>
</dbReference>
<evidence type="ECO:0000259" key="6">
    <source>
        <dbReference type="Pfam" id="PF04542"/>
    </source>
</evidence>